<dbReference type="RefSeq" id="WP_344070836.1">
    <property type="nucleotide sequence ID" value="NZ_BAAAPL010000001.1"/>
</dbReference>
<dbReference type="EMBL" id="BAAAPL010000001">
    <property type="protein sequence ID" value="GAA1697967.1"/>
    <property type="molecule type" value="Genomic_DNA"/>
</dbReference>
<keyword evidence="4" id="KW-1185">Reference proteome</keyword>
<dbReference type="InterPro" id="IPR000835">
    <property type="entry name" value="HTH_MarR-typ"/>
</dbReference>
<proteinExistence type="predicted"/>
<evidence type="ECO:0000313" key="4">
    <source>
        <dbReference type="Proteomes" id="UP001501690"/>
    </source>
</evidence>
<evidence type="ECO:0000259" key="2">
    <source>
        <dbReference type="Pfam" id="PF12802"/>
    </source>
</evidence>
<dbReference type="Proteomes" id="UP001501690">
    <property type="component" value="Unassembled WGS sequence"/>
</dbReference>
<sequence>MAERPRRFSPVLALLTMSSVWDAQLGAALKDLGLTTRKYALLGHIYGVPGVSFSELARMSQITVQTAHTAVRTLVSEGFVHDSMAHAGAASELRVTERGTAALMEAEKRLRSLDRSLTKAAPELSQALKGLHEQPVEVPPVE</sequence>
<comment type="caution">
    <text evidence="3">The sequence shown here is derived from an EMBL/GenBank/DDBJ whole genome shotgun (WGS) entry which is preliminary data.</text>
</comment>
<reference evidence="4" key="1">
    <citation type="journal article" date="2019" name="Int. J. Syst. Evol. Microbiol.">
        <title>The Global Catalogue of Microorganisms (GCM) 10K type strain sequencing project: providing services to taxonomists for standard genome sequencing and annotation.</title>
        <authorList>
            <consortium name="The Broad Institute Genomics Platform"/>
            <consortium name="The Broad Institute Genome Sequencing Center for Infectious Disease"/>
            <person name="Wu L."/>
            <person name="Ma J."/>
        </authorList>
    </citation>
    <scope>NUCLEOTIDE SEQUENCE [LARGE SCALE GENOMIC DNA]</scope>
    <source>
        <strain evidence="4">JCM 15577</strain>
    </source>
</reference>
<protein>
    <recommendedName>
        <fullName evidence="2">HTH marR-type domain-containing protein</fullName>
    </recommendedName>
</protein>
<gene>
    <name evidence="3" type="ORF">GCM10009808_14270</name>
</gene>
<dbReference type="InterPro" id="IPR036390">
    <property type="entry name" value="WH_DNA-bd_sf"/>
</dbReference>
<evidence type="ECO:0000256" key="1">
    <source>
        <dbReference type="SAM" id="SignalP"/>
    </source>
</evidence>
<accession>A0ABP4U3Y4</accession>
<keyword evidence="1" id="KW-0732">Signal</keyword>
<dbReference type="Pfam" id="PF12802">
    <property type="entry name" value="MarR_2"/>
    <property type="match status" value="1"/>
</dbReference>
<evidence type="ECO:0000313" key="3">
    <source>
        <dbReference type="EMBL" id="GAA1697967.1"/>
    </source>
</evidence>
<dbReference type="SUPFAM" id="SSF46785">
    <property type="entry name" value="Winged helix' DNA-binding domain"/>
    <property type="match status" value="1"/>
</dbReference>
<organism evidence="3 4">
    <name type="scientific">Microbacterium sediminicola</name>
    <dbReference type="NCBI Taxonomy" id="415210"/>
    <lineage>
        <taxon>Bacteria</taxon>
        <taxon>Bacillati</taxon>
        <taxon>Actinomycetota</taxon>
        <taxon>Actinomycetes</taxon>
        <taxon>Micrococcales</taxon>
        <taxon>Microbacteriaceae</taxon>
        <taxon>Microbacterium</taxon>
    </lineage>
</organism>
<feature type="chain" id="PRO_5046141366" description="HTH marR-type domain-containing protein" evidence="1">
    <location>
        <begin position="24"/>
        <end position="142"/>
    </location>
</feature>
<feature type="signal peptide" evidence="1">
    <location>
        <begin position="1"/>
        <end position="23"/>
    </location>
</feature>
<dbReference type="InterPro" id="IPR036388">
    <property type="entry name" value="WH-like_DNA-bd_sf"/>
</dbReference>
<feature type="domain" description="HTH marR-type" evidence="2">
    <location>
        <begin position="32"/>
        <end position="80"/>
    </location>
</feature>
<name>A0ABP4U3Y4_9MICO</name>
<dbReference type="Gene3D" id="1.10.10.10">
    <property type="entry name" value="Winged helix-like DNA-binding domain superfamily/Winged helix DNA-binding domain"/>
    <property type="match status" value="1"/>
</dbReference>